<evidence type="ECO:0000313" key="6">
    <source>
        <dbReference type="EMBL" id="GGG53213.1"/>
    </source>
</evidence>
<dbReference type="GO" id="GO:0003700">
    <property type="term" value="F:DNA-binding transcription factor activity"/>
    <property type="evidence" value="ECO:0007669"/>
    <property type="project" value="InterPro"/>
</dbReference>
<comment type="catalytic activity">
    <reaction evidence="1">
        <text>L-tyrosyl-[protein] + ATP = O-(5'-adenylyl)-L-tyrosyl-[protein] + diphosphate</text>
        <dbReference type="Rhea" id="RHEA:54288"/>
        <dbReference type="Rhea" id="RHEA-COMP:10136"/>
        <dbReference type="Rhea" id="RHEA-COMP:13846"/>
        <dbReference type="ChEBI" id="CHEBI:30616"/>
        <dbReference type="ChEBI" id="CHEBI:33019"/>
        <dbReference type="ChEBI" id="CHEBI:46858"/>
        <dbReference type="ChEBI" id="CHEBI:83624"/>
        <dbReference type="EC" id="2.7.7.108"/>
    </reaction>
</comment>
<gene>
    <name evidence="6" type="ORF">GCM10011403_08010</name>
</gene>
<organism evidence="6 7">
    <name type="scientific">Pseudohongiella nitratireducens</name>
    <dbReference type="NCBI Taxonomy" id="1768907"/>
    <lineage>
        <taxon>Bacteria</taxon>
        <taxon>Pseudomonadati</taxon>
        <taxon>Pseudomonadota</taxon>
        <taxon>Gammaproteobacteria</taxon>
        <taxon>Pseudomonadales</taxon>
        <taxon>Pseudohongiellaceae</taxon>
        <taxon>Pseudohongiella</taxon>
    </lineage>
</organism>
<dbReference type="InterPro" id="IPR003812">
    <property type="entry name" value="Fido"/>
</dbReference>
<evidence type="ECO:0000256" key="4">
    <source>
        <dbReference type="PIRSR" id="PIRSR640198-2"/>
    </source>
</evidence>
<evidence type="ECO:0000313" key="7">
    <source>
        <dbReference type="Proteomes" id="UP000627715"/>
    </source>
</evidence>
<dbReference type="Pfam" id="PF13784">
    <property type="entry name" value="Fic_N"/>
    <property type="match status" value="1"/>
</dbReference>
<keyword evidence="7" id="KW-1185">Reference proteome</keyword>
<dbReference type="InterPro" id="IPR025758">
    <property type="entry name" value="Fic/DOC_N"/>
</dbReference>
<protein>
    <recommendedName>
        <fullName evidence="1">Protein adenylyltransferase</fullName>
        <ecNumber evidence="1">2.7.7.108</ecNumber>
    </recommendedName>
    <alternativeName>
        <fullName evidence="1">AMPylator</fullName>
    </alternativeName>
</protein>
<sequence length="383" mass="44198">MNVLAPIKFEEFKSGQRVQQYQYKSFAPTRINREWYWEDPLINTLLEQASRALAELDAFTLIVPDVDLFIQMHITKEANTSSRIEGTQTQMDEAVLEAEQLAPEKRDDWAEVRNYVQAINEAIVELETLPLSNRLLKRTHEILMQGVRGENKTPGDFRVSQNWIGGSGLKDAAFIPPRQGLVPELMGDLELFWHNEHIHVPELIRIALSHYQFETIHPFLDGNGRIGRLLITLYLVNKGLLRKPSLYLSDFFERNRGSYYDALTRVRESNDVLHWVKFFLQAVIETANNGKQTFESILRLRREMDSLLFAYGKRAENAQTLLKHLYRRPAITANDAAALLGVSHQTASSLLKKLVTDGVLVEVTGYQRNRVFFFDRYLELFTS</sequence>
<dbReference type="Pfam" id="PF12802">
    <property type="entry name" value="MarR_2"/>
    <property type="match status" value="1"/>
</dbReference>
<dbReference type="InterPro" id="IPR036388">
    <property type="entry name" value="WH-like_DNA-bd_sf"/>
</dbReference>
<dbReference type="EC" id="2.7.7.108" evidence="1"/>
<feature type="binding site" evidence="2">
    <location>
        <begin position="222"/>
        <end position="228"/>
    </location>
    <ligand>
        <name>ATP</name>
        <dbReference type="ChEBI" id="CHEBI:30616"/>
    </ligand>
</feature>
<feature type="domain" description="Fido" evidence="5">
    <location>
        <begin position="131"/>
        <end position="281"/>
    </location>
</feature>
<dbReference type="GO" id="GO:0000287">
    <property type="term" value="F:magnesium ion binding"/>
    <property type="evidence" value="ECO:0007669"/>
    <property type="project" value="UniProtKB-UniRule"/>
</dbReference>
<keyword evidence="1" id="KW-0548">Nucleotidyltransferase</keyword>
<dbReference type="InterPro" id="IPR040198">
    <property type="entry name" value="Fido_containing"/>
</dbReference>
<feature type="binding site" evidence="4">
    <location>
        <begin position="259"/>
        <end position="260"/>
    </location>
    <ligand>
        <name>ATP</name>
        <dbReference type="ChEBI" id="CHEBI:30616"/>
    </ligand>
</feature>
<feature type="binding site" evidence="4">
    <location>
        <begin position="221"/>
        <end position="228"/>
    </location>
    <ligand>
        <name>ATP</name>
        <dbReference type="ChEBI" id="CHEBI:30616"/>
    </ligand>
</feature>
<keyword evidence="1 2" id="KW-0547">Nucleotide-binding</keyword>
<reference evidence="6" key="1">
    <citation type="journal article" date="2014" name="Int. J. Syst. Evol. Microbiol.">
        <title>Complete genome sequence of Corynebacterium casei LMG S-19264T (=DSM 44701T), isolated from a smear-ripened cheese.</title>
        <authorList>
            <consortium name="US DOE Joint Genome Institute (JGI-PGF)"/>
            <person name="Walter F."/>
            <person name="Albersmeier A."/>
            <person name="Kalinowski J."/>
            <person name="Ruckert C."/>
        </authorList>
    </citation>
    <scope>NUCLEOTIDE SEQUENCE</scope>
    <source>
        <strain evidence="6">CGMCC 1.15425</strain>
    </source>
</reference>
<dbReference type="GO" id="GO:0070733">
    <property type="term" value="F:AMPylase activity"/>
    <property type="evidence" value="ECO:0007669"/>
    <property type="project" value="UniProtKB-UniRule"/>
</dbReference>
<dbReference type="InterPro" id="IPR036597">
    <property type="entry name" value="Fido-like_dom_sf"/>
</dbReference>
<dbReference type="PANTHER" id="PTHR13504">
    <property type="entry name" value="FIDO DOMAIN-CONTAINING PROTEIN DDB_G0283145"/>
    <property type="match status" value="1"/>
</dbReference>
<dbReference type="InterPro" id="IPR036390">
    <property type="entry name" value="WH_DNA-bd_sf"/>
</dbReference>
<comment type="caution">
    <text evidence="6">The sequence shown here is derived from an EMBL/GenBank/DDBJ whole genome shotgun (WGS) entry which is preliminary data.</text>
</comment>
<comment type="catalytic activity">
    <reaction evidence="1">
        <text>L-threonyl-[protein] + ATP = 3-O-(5'-adenylyl)-L-threonyl-[protein] + diphosphate</text>
        <dbReference type="Rhea" id="RHEA:54292"/>
        <dbReference type="Rhea" id="RHEA-COMP:11060"/>
        <dbReference type="Rhea" id="RHEA-COMP:13847"/>
        <dbReference type="ChEBI" id="CHEBI:30013"/>
        <dbReference type="ChEBI" id="CHEBI:30616"/>
        <dbReference type="ChEBI" id="CHEBI:33019"/>
        <dbReference type="ChEBI" id="CHEBI:138113"/>
        <dbReference type="EC" id="2.7.7.108"/>
    </reaction>
</comment>
<name>A0A917LSK5_9GAMM</name>
<dbReference type="GO" id="GO:0005524">
    <property type="term" value="F:ATP binding"/>
    <property type="evidence" value="ECO:0007669"/>
    <property type="project" value="UniProtKB-UniRule"/>
</dbReference>
<dbReference type="InterPro" id="IPR000835">
    <property type="entry name" value="HTH_MarR-typ"/>
</dbReference>
<dbReference type="PROSITE" id="PS51459">
    <property type="entry name" value="FIDO"/>
    <property type="match status" value="1"/>
</dbReference>
<evidence type="ECO:0000256" key="2">
    <source>
        <dbReference type="PIRSR" id="PIRSR038925-1"/>
    </source>
</evidence>
<dbReference type="InterPro" id="IPR026287">
    <property type="entry name" value="SoFic-like"/>
</dbReference>
<evidence type="ECO:0000256" key="1">
    <source>
        <dbReference type="PIRNR" id="PIRNR038925"/>
    </source>
</evidence>
<dbReference type="PANTHER" id="PTHR13504:SF38">
    <property type="entry name" value="FIDO DOMAIN-CONTAINING PROTEIN"/>
    <property type="match status" value="1"/>
</dbReference>
<comment type="subunit">
    <text evidence="1">Homodimer.</text>
</comment>
<dbReference type="SUPFAM" id="SSF140931">
    <property type="entry name" value="Fic-like"/>
    <property type="match status" value="1"/>
</dbReference>
<dbReference type="GO" id="GO:0042803">
    <property type="term" value="F:protein homodimerization activity"/>
    <property type="evidence" value="ECO:0007669"/>
    <property type="project" value="UniProtKB-UniRule"/>
</dbReference>
<dbReference type="SUPFAM" id="SSF46785">
    <property type="entry name" value="Winged helix' DNA-binding domain"/>
    <property type="match status" value="1"/>
</dbReference>
<dbReference type="RefSeq" id="WP_317621770.1">
    <property type="nucleotide sequence ID" value="NZ_BMIY01000003.1"/>
</dbReference>
<comment type="function">
    <text evidence="1">Adenylyltransferase that mediates the addition of adenosine 5'-monophosphate (AMP) to specific residues of target proteins.</text>
</comment>
<evidence type="ECO:0000259" key="5">
    <source>
        <dbReference type="PROSITE" id="PS51459"/>
    </source>
</evidence>
<dbReference type="Gene3D" id="1.10.3290.10">
    <property type="entry name" value="Fido-like domain"/>
    <property type="match status" value="1"/>
</dbReference>
<feature type="binding site" evidence="2">
    <location>
        <position position="85"/>
    </location>
    <ligand>
        <name>ATP</name>
        <dbReference type="ChEBI" id="CHEBI:30616"/>
    </ligand>
</feature>
<reference evidence="6" key="2">
    <citation type="submission" date="2020-09" db="EMBL/GenBank/DDBJ databases">
        <authorList>
            <person name="Sun Q."/>
            <person name="Zhou Y."/>
        </authorList>
    </citation>
    <scope>NUCLEOTIDE SEQUENCE</scope>
    <source>
        <strain evidence="6">CGMCC 1.15425</strain>
    </source>
</reference>
<dbReference type="Pfam" id="PF02661">
    <property type="entry name" value="Fic"/>
    <property type="match status" value="1"/>
</dbReference>
<feature type="active site" evidence="3">
    <location>
        <position position="217"/>
    </location>
</feature>
<dbReference type="EMBL" id="BMIY01000003">
    <property type="protein sequence ID" value="GGG53213.1"/>
    <property type="molecule type" value="Genomic_DNA"/>
</dbReference>
<dbReference type="Proteomes" id="UP000627715">
    <property type="component" value="Unassembled WGS sequence"/>
</dbReference>
<dbReference type="Gene3D" id="1.10.10.10">
    <property type="entry name" value="Winged helix-like DNA-binding domain superfamily/Winged helix DNA-binding domain"/>
    <property type="match status" value="1"/>
</dbReference>
<keyword evidence="1 2" id="KW-0067">ATP-binding</keyword>
<dbReference type="AlphaFoldDB" id="A0A917LSK5"/>
<keyword evidence="1" id="KW-0808">Transferase</keyword>
<feature type="binding site" evidence="2">
    <location>
        <position position="259"/>
    </location>
    <ligand>
        <name>ATP</name>
        <dbReference type="ChEBI" id="CHEBI:30616"/>
    </ligand>
</feature>
<feature type="binding site" evidence="2">
    <location>
        <position position="217"/>
    </location>
    <ligand>
        <name>ATP</name>
        <dbReference type="ChEBI" id="CHEBI:30616"/>
    </ligand>
</feature>
<evidence type="ECO:0000256" key="3">
    <source>
        <dbReference type="PIRSR" id="PIRSR640198-1"/>
    </source>
</evidence>
<dbReference type="PIRSF" id="PIRSF038925">
    <property type="entry name" value="AMP-prot_trans"/>
    <property type="match status" value="1"/>
</dbReference>
<proteinExistence type="predicted"/>
<accession>A0A917LSK5</accession>